<dbReference type="EMBL" id="JALJOV010000067">
    <property type="protein sequence ID" value="KAK9867745.1"/>
    <property type="molecule type" value="Genomic_DNA"/>
</dbReference>
<evidence type="ECO:0000313" key="9">
    <source>
        <dbReference type="EMBL" id="KAK9867745.1"/>
    </source>
</evidence>
<keyword evidence="5" id="KW-0694">RNA-binding</keyword>
<dbReference type="InterPro" id="IPR002625">
    <property type="entry name" value="Smr_dom"/>
</dbReference>
<reference evidence="9 10" key="1">
    <citation type="journal article" date="2024" name="Nat. Commun.">
        <title>Phylogenomics reveals the evolutionary origins of lichenization in chlorophyte algae.</title>
        <authorList>
            <person name="Puginier C."/>
            <person name="Libourel C."/>
            <person name="Otte J."/>
            <person name="Skaloud P."/>
            <person name="Haon M."/>
            <person name="Grisel S."/>
            <person name="Petersen M."/>
            <person name="Berrin J.G."/>
            <person name="Delaux P.M."/>
            <person name="Dal Grande F."/>
            <person name="Keller J."/>
        </authorList>
    </citation>
    <scope>NUCLEOTIDE SEQUENCE [LARGE SCALE GENOMIC DNA]</scope>
    <source>
        <strain evidence="9 10">SAG 2523</strain>
    </source>
</reference>
<protein>
    <recommendedName>
        <fullName evidence="8">Smr domain-containing protein</fullName>
    </recommendedName>
</protein>
<dbReference type="GO" id="GO:0006298">
    <property type="term" value="P:mismatch repair"/>
    <property type="evidence" value="ECO:0007669"/>
    <property type="project" value="InterPro"/>
</dbReference>
<dbReference type="GO" id="GO:0019843">
    <property type="term" value="F:rRNA binding"/>
    <property type="evidence" value="ECO:0007669"/>
    <property type="project" value="UniProtKB-KW"/>
</dbReference>
<accession>A0AAW1TDV2</accession>
<proteinExistence type="predicted"/>
<keyword evidence="1" id="KW-0699">rRNA-binding</keyword>
<keyword evidence="6" id="KW-0238">DNA-binding</keyword>
<dbReference type="Proteomes" id="UP001485043">
    <property type="component" value="Unassembled WGS sequence"/>
</dbReference>
<evidence type="ECO:0000256" key="6">
    <source>
        <dbReference type="ARBA" id="ARBA00023125"/>
    </source>
</evidence>
<feature type="compositionally biased region" description="Polar residues" evidence="7">
    <location>
        <begin position="698"/>
        <end position="714"/>
    </location>
</feature>
<dbReference type="Gene3D" id="3.30.1370.110">
    <property type="match status" value="1"/>
</dbReference>
<dbReference type="GO" id="GO:0004519">
    <property type="term" value="F:endonuclease activity"/>
    <property type="evidence" value="ECO:0007669"/>
    <property type="project" value="InterPro"/>
</dbReference>
<organism evidence="9 10">
    <name type="scientific">Apatococcus fuscideae</name>
    <dbReference type="NCBI Taxonomy" id="2026836"/>
    <lineage>
        <taxon>Eukaryota</taxon>
        <taxon>Viridiplantae</taxon>
        <taxon>Chlorophyta</taxon>
        <taxon>core chlorophytes</taxon>
        <taxon>Trebouxiophyceae</taxon>
        <taxon>Chlorellales</taxon>
        <taxon>Chlorellaceae</taxon>
        <taxon>Apatococcus</taxon>
    </lineage>
</organism>
<dbReference type="AlphaFoldDB" id="A0AAW1TDV2"/>
<evidence type="ECO:0000256" key="7">
    <source>
        <dbReference type="SAM" id="MobiDB-lite"/>
    </source>
</evidence>
<dbReference type="PIRSF" id="PIRSF005814">
    <property type="entry name" value="MutS_YshD"/>
    <property type="match status" value="1"/>
</dbReference>
<dbReference type="InterPro" id="IPR027417">
    <property type="entry name" value="P-loop_NTPase"/>
</dbReference>
<dbReference type="GO" id="GO:0140664">
    <property type="term" value="F:ATP-dependent DNA damage sensor activity"/>
    <property type="evidence" value="ECO:0007669"/>
    <property type="project" value="InterPro"/>
</dbReference>
<feature type="region of interest" description="Disordered" evidence="7">
    <location>
        <begin position="380"/>
        <end position="399"/>
    </location>
</feature>
<dbReference type="InterPro" id="IPR036063">
    <property type="entry name" value="Smr_dom_sf"/>
</dbReference>
<dbReference type="SUPFAM" id="SSF48334">
    <property type="entry name" value="DNA repair protein MutS, domain III"/>
    <property type="match status" value="1"/>
</dbReference>
<dbReference type="GO" id="GO:0045910">
    <property type="term" value="P:negative regulation of DNA recombination"/>
    <property type="evidence" value="ECO:0007669"/>
    <property type="project" value="InterPro"/>
</dbReference>
<dbReference type="Pfam" id="PF01713">
    <property type="entry name" value="Smr"/>
    <property type="match status" value="1"/>
</dbReference>
<dbReference type="GO" id="GO:0005524">
    <property type="term" value="F:ATP binding"/>
    <property type="evidence" value="ECO:0007669"/>
    <property type="project" value="UniProtKB-KW"/>
</dbReference>
<dbReference type="InterPro" id="IPR000432">
    <property type="entry name" value="DNA_mismatch_repair_MutS_C"/>
</dbReference>
<dbReference type="Gene3D" id="3.40.50.300">
    <property type="entry name" value="P-loop containing nucleotide triphosphate hydrolases"/>
    <property type="match status" value="1"/>
</dbReference>
<dbReference type="PANTHER" id="PTHR48466">
    <property type="entry name" value="OS10G0509000 PROTEIN-RELATED"/>
    <property type="match status" value="1"/>
</dbReference>
<evidence type="ECO:0000256" key="2">
    <source>
        <dbReference type="ARBA" id="ARBA00022741"/>
    </source>
</evidence>
<keyword evidence="3" id="KW-0378">Hydrolase</keyword>
<evidence type="ECO:0000256" key="1">
    <source>
        <dbReference type="ARBA" id="ARBA00022730"/>
    </source>
</evidence>
<comment type="caution">
    <text evidence="9">The sequence shown here is derived from an EMBL/GenBank/DDBJ whole genome shotgun (WGS) entry which is preliminary data.</text>
</comment>
<dbReference type="GO" id="GO:0016887">
    <property type="term" value="F:ATP hydrolysis activity"/>
    <property type="evidence" value="ECO:0007669"/>
    <property type="project" value="InterPro"/>
</dbReference>
<evidence type="ECO:0000256" key="3">
    <source>
        <dbReference type="ARBA" id="ARBA00022801"/>
    </source>
</evidence>
<gene>
    <name evidence="9" type="ORF">WJX84_008342</name>
</gene>
<dbReference type="InterPro" id="IPR036187">
    <property type="entry name" value="DNA_mismatch_repair_MutS_sf"/>
</dbReference>
<feature type="region of interest" description="Disordered" evidence="7">
    <location>
        <begin position="679"/>
        <end position="717"/>
    </location>
</feature>
<keyword evidence="2" id="KW-0547">Nucleotide-binding</keyword>
<keyword evidence="4" id="KW-0067">ATP-binding</keyword>
<dbReference type="InterPro" id="IPR045076">
    <property type="entry name" value="MutS"/>
</dbReference>
<dbReference type="PANTHER" id="PTHR48466:SF2">
    <property type="entry name" value="OS10G0509000 PROTEIN"/>
    <property type="match status" value="1"/>
</dbReference>
<dbReference type="PROSITE" id="PS00486">
    <property type="entry name" value="DNA_MISMATCH_REPAIR_2"/>
    <property type="match status" value="1"/>
</dbReference>
<dbReference type="SMART" id="SM00534">
    <property type="entry name" value="MUTSac"/>
    <property type="match status" value="1"/>
</dbReference>
<feature type="domain" description="Smr" evidence="8">
    <location>
        <begin position="804"/>
        <end position="875"/>
    </location>
</feature>
<feature type="region of interest" description="Disordered" evidence="7">
    <location>
        <begin position="758"/>
        <end position="794"/>
    </location>
</feature>
<keyword evidence="10" id="KW-1185">Reference proteome</keyword>
<feature type="compositionally biased region" description="Polar residues" evidence="7">
    <location>
        <begin position="770"/>
        <end position="789"/>
    </location>
</feature>
<dbReference type="SUPFAM" id="SSF52540">
    <property type="entry name" value="P-loop containing nucleoside triphosphate hydrolases"/>
    <property type="match status" value="1"/>
</dbReference>
<sequence>MLYQPAWSCGCGPLPSQSHLFVWRPARTIRRVQPADRRDKLYRFRTECYTKQQAGDSTDKKSVGAVSSLEVAEQETYKLLEWPELCKQVAAFTKTVFAAERVLNGEIPIGKSQAGSERLLEETAEARRAQLKFDGVQDLRSLLDGACQGRCLSTMHLAAVADTLQQADLLRQALHSPVSQAGGNEGTEVAGQWPALRQLAAGLGQGLPGLTAAIHHCIDAKSTALLDKASPELGQARVQRRENKKRLQVEMDTWAQRLHQQGACESRQVVIRRERLCVGVKAGRQGELPKGSLTLDRSSTGATLYMEPEPAVAMNNAEARLAGQEAREEAAILNRLSSLVAADADAIHKMLEAITELDIASARGQHADWLQATQPRFLSEEESCSEPSEQAKRQPPVPLDLLVPHGKTVVVVTGPNTGGKTATLKALGLMALMAKAGLFLPDLQQSLSTFSGHVRRLCGVLATCTPRSLVLLDEVGSGTDPAEGAALAGAILDRLAGSAYLTFATSHHAELKDVPDRDARYMNAAVEFDIKSLRPTYKLQWGLAGASNALAVAAGLGFDARVVTAACKIAAQAMAERDAEKERRQLRGSMQEEVLAAQSAADAAAHSLSQAKAALAVQRQDSQRAAQISASLKAGEASVAQGVEAVRKRLEKALNQLETGSLSDEDTLKQIESYKARWPSVPQAQAELTNSRRKPQELQPQSGNGKPASNSTPWTPRIGDSVRVLRIGNSIGRVQNVNQDGTLLVQAGKLKVRVQQHELEPAESGPTKRAQPQVSQRQKPDKQPQQGETSELRGLTIQTTYNTVDVRGKRAEAAFDAIDQLVMSDRPLTTIFIIHGIGTGRLKAAIHSWLPSQRFCSTFRPEDSSLGGCTIVQLRQ</sequence>
<dbReference type="GO" id="GO:0030983">
    <property type="term" value="F:mismatched DNA binding"/>
    <property type="evidence" value="ECO:0007669"/>
    <property type="project" value="InterPro"/>
</dbReference>
<evidence type="ECO:0000256" key="4">
    <source>
        <dbReference type="ARBA" id="ARBA00022840"/>
    </source>
</evidence>
<evidence type="ECO:0000313" key="10">
    <source>
        <dbReference type="Proteomes" id="UP001485043"/>
    </source>
</evidence>
<dbReference type="InterPro" id="IPR005747">
    <property type="entry name" value="MutS2"/>
</dbReference>
<name>A0AAW1TDV2_9CHLO</name>
<dbReference type="Pfam" id="PF00488">
    <property type="entry name" value="MutS_V"/>
    <property type="match status" value="1"/>
</dbReference>
<evidence type="ECO:0000256" key="5">
    <source>
        <dbReference type="ARBA" id="ARBA00022884"/>
    </source>
</evidence>
<evidence type="ECO:0000259" key="8">
    <source>
        <dbReference type="PROSITE" id="PS50828"/>
    </source>
</evidence>
<dbReference type="PROSITE" id="PS50828">
    <property type="entry name" value="SMR"/>
    <property type="match status" value="1"/>
</dbReference>